<dbReference type="AntiFam" id="ANF00088">
    <property type="entry name" value="Shadow ORF (opposite Fdh)"/>
</dbReference>
<dbReference type="AlphaFoldDB" id="A0A0E9NCR2"/>
<organism evidence="2 3">
    <name type="scientific">Saitoella complicata (strain BCRC 22490 / CBS 7301 / JCM 7358 / NBRC 10748 / NRRL Y-17804)</name>
    <dbReference type="NCBI Taxonomy" id="698492"/>
    <lineage>
        <taxon>Eukaryota</taxon>
        <taxon>Fungi</taxon>
        <taxon>Dikarya</taxon>
        <taxon>Ascomycota</taxon>
        <taxon>Taphrinomycotina</taxon>
        <taxon>Taphrinomycotina incertae sedis</taxon>
        <taxon>Saitoella</taxon>
    </lineage>
</organism>
<feature type="compositionally biased region" description="Polar residues" evidence="1">
    <location>
        <begin position="194"/>
        <end position="210"/>
    </location>
</feature>
<evidence type="ECO:0000256" key="1">
    <source>
        <dbReference type="SAM" id="MobiDB-lite"/>
    </source>
</evidence>
<comment type="caution">
    <text evidence="2">The sequence shown here is derived from an EMBL/GenBank/DDBJ whole genome shotgun (WGS) entry which is preliminary data.</text>
</comment>
<reference evidence="2 3" key="1">
    <citation type="journal article" date="2011" name="J. Gen. Appl. Microbiol.">
        <title>Draft genome sequencing of the enigmatic yeast Saitoella complicata.</title>
        <authorList>
            <person name="Nishida H."/>
            <person name="Hamamoto M."/>
            <person name="Sugiyama J."/>
        </authorList>
    </citation>
    <scope>NUCLEOTIDE SEQUENCE [LARGE SCALE GENOMIC DNA]</scope>
    <source>
        <strain evidence="2 3">NRRL Y-17804</strain>
    </source>
</reference>
<evidence type="ECO:0000313" key="3">
    <source>
        <dbReference type="Proteomes" id="UP000033140"/>
    </source>
</evidence>
<accession>A0A0E9NCR2</accession>
<evidence type="ECO:0000313" key="2">
    <source>
        <dbReference type="EMBL" id="GAO47486.1"/>
    </source>
</evidence>
<sequence length="357" mass="37637">MLSYTTFHTILVSLPRPKMPIHDRNVNNDFLLHVNDTTDARARVHDVESVVDLSQGLVVGDELVNHELLPHVSIDDLGQLSTALDTTESRSPPDTSSNELEWAGRDLLSSSSDTDNDGLSPSLVASLQSAPHNVDVTSAVEGVVTSTISHLDQFVNDGLVTQLGRVNEVSGTELLGPLLLVVVGVNSDDAASALGNSTLDNGKTDTSNSENSDRSAFFDLSSAGRSTVSSSNTTSQQTDLVQRRRRVDSDDRNIGNDGVLGESRGTHVVQDILTTGTEAGGTVGHDTLTLGSTDFTTEVGLSGLAELAFTAFGGVEGDDEVSGLDVGDALTDGLNDSSTFVTAVELSSVMFHQNEEQ</sequence>
<reference evidence="2 3" key="3">
    <citation type="journal article" date="2015" name="Genome Announc.">
        <title>Draft Genome Sequence of the Archiascomycetous Yeast Saitoella complicata.</title>
        <authorList>
            <person name="Yamauchi K."/>
            <person name="Kondo S."/>
            <person name="Hamamoto M."/>
            <person name="Takahashi Y."/>
            <person name="Ogura Y."/>
            <person name="Hayashi T."/>
            <person name="Nishida H."/>
        </authorList>
    </citation>
    <scope>NUCLEOTIDE SEQUENCE [LARGE SCALE GENOMIC DNA]</scope>
    <source>
        <strain evidence="2 3">NRRL Y-17804</strain>
    </source>
</reference>
<reference evidence="2 3" key="2">
    <citation type="journal article" date="2014" name="J. Gen. Appl. Microbiol.">
        <title>The early diverging ascomycetous budding yeast Saitoella complicata has three histone deacetylases belonging to the Clr6, Hos2, and Rpd3 lineages.</title>
        <authorList>
            <person name="Nishida H."/>
            <person name="Matsumoto T."/>
            <person name="Kondo S."/>
            <person name="Hamamoto M."/>
            <person name="Yoshikawa H."/>
        </authorList>
    </citation>
    <scope>NUCLEOTIDE SEQUENCE [LARGE SCALE GENOMIC DNA]</scope>
    <source>
        <strain evidence="2 3">NRRL Y-17804</strain>
    </source>
</reference>
<gene>
    <name evidence="2" type="ORF">G7K_1692-t1</name>
</gene>
<dbReference type="Proteomes" id="UP000033140">
    <property type="component" value="Unassembled WGS sequence"/>
</dbReference>
<feature type="region of interest" description="Disordered" evidence="1">
    <location>
        <begin position="194"/>
        <end position="261"/>
    </location>
</feature>
<feature type="compositionally biased region" description="Low complexity" evidence="1">
    <location>
        <begin position="226"/>
        <end position="238"/>
    </location>
</feature>
<protein>
    <submittedName>
        <fullName evidence="2">Uncharacterized protein</fullName>
    </submittedName>
</protein>
<keyword evidence="3" id="KW-1185">Reference proteome</keyword>
<dbReference type="EMBL" id="BACD03000009">
    <property type="protein sequence ID" value="GAO47486.1"/>
    <property type="molecule type" value="Genomic_DNA"/>
</dbReference>
<proteinExistence type="predicted"/>
<name>A0A0E9NCR2_SAICN</name>